<dbReference type="Proteomes" id="UP001497416">
    <property type="component" value="Unassembled WGS sequence"/>
</dbReference>
<dbReference type="CDD" id="cd02966">
    <property type="entry name" value="TlpA_like_family"/>
    <property type="match status" value="1"/>
</dbReference>
<reference evidence="3 4" key="1">
    <citation type="submission" date="2024-05" db="EMBL/GenBank/DDBJ databases">
        <authorList>
            <person name="Duchaud E."/>
        </authorList>
    </citation>
    <scope>NUCLEOTIDE SEQUENCE [LARGE SCALE GENOMIC DNA]</scope>
    <source>
        <strain evidence="3">Ena-SAMPLE-TAB-13-05-2024-13:56:06:370-140302</strain>
    </source>
</reference>
<gene>
    <name evidence="3" type="ORF">T190607A01A_40222</name>
</gene>
<evidence type="ECO:0000256" key="1">
    <source>
        <dbReference type="SAM" id="SignalP"/>
    </source>
</evidence>
<name>A0ABM9P4P1_9FLAO</name>
<dbReference type="PROSITE" id="PS51257">
    <property type="entry name" value="PROKAR_LIPOPROTEIN"/>
    <property type="match status" value="1"/>
</dbReference>
<dbReference type="InterPro" id="IPR013766">
    <property type="entry name" value="Thioredoxin_domain"/>
</dbReference>
<dbReference type="RefSeq" id="WP_348713148.1">
    <property type="nucleotide sequence ID" value="NZ_CAXIXY010000006.1"/>
</dbReference>
<dbReference type="InterPro" id="IPR000866">
    <property type="entry name" value="AhpC/TSA"/>
</dbReference>
<evidence type="ECO:0000259" key="2">
    <source>
        <dbReference type="PROSITE" id="PS51352"/>
    </source>
</evidence>
<dbReference type="PROSITE" id="PS51352">
    <property type="entry name" value="THIOREDOXIN_2"/>
    <property type="match status" value="1"/>
</dbReference>
<organism evidence="3 4">
    <name type="scientific">Tenacibaculum platacis</name>
    <dbReference type="NCBI Taxonomy" id="3137852"/>
    <lineage>
        <taxon>Bacteria</taxon>
        <taxon>Pseudomonadati</taxon>
        <taxon>Bacteroidota</taxon>
        <taxon>Flavobacteriia</taxon>
        <taxon>Flavobacteriales</taxon>
        <taxon>Flavobacteriaceae</taxon>
        <taxon>Tenacibaculum</taxon>
    </lineage>
</organism>
<dbReference type="SUPFAM" id="SSF52833">
    <property type="entry name" value="Thioredoxin-like"/>
    <property type="match status" value="1"/>
</dbReference>
<feature type="domain" description="Thioredoxin" evidence="2">
    <location>
        <begin position="20"/>
        <end position="184"/>
    </location>
</feature>
<dbReference type="GO" id="GO:0016853">
    <property type="term" value="F:isomerase activity"/>
    <property type="evidence" value="ECO:0007669"/>
    <property type="project" value="UniProtKB-KW"/>
</dbReference>
<feature type="chain" id="PRO_5046373027" evidence="1">
    <location>
        <begin position="20"/>
        <end position="184"/>
    </location>
</feature>
<evidence type="ECO:0000313" key="3">
    <source>
        <dbReference type="EMBL" id="CAL2091487.1"/>
    </source>
</evidence>
<dbReference type="EMBL" id="CAXIXY010000006">
    <property type="protein sequence ID" value="CAL2091487.1"/>
    <property type="molecule type" value="Genomic_DNA"/>
</dbReference>
<proteinExistence type="predicted"/>
<dbReference type="PANTHER" id="PTHR42852:SF17">
    <property type="entry name" value="THIOREDOXIN-LIKE PROTEIN HI_1115"/>
    <property type="match status" value="1"/>
</dbReference>
<dbReference type="PANTHER" id="PTHR42852">
    <property type="entry name" value="THIOL:DISULFIDE INTERCHANGE PROTEIN DSBE"/>
    <property type="match status" value="1"/>
</dbReference>
<feature type="signal peptide" evidence="1">
    <location>
        <begin position="1"/>
        <end position="19"/>
    </location>
</feature>
<keyword evidence="3" id="KW-0413">Isomerase</keyword>
<dbReference type="Pfam" id="PF00578">
    <property type="entry name" value="AhpC-TSA"/>
    <property type="match status" value="1"/>
</dbReference>
<keyword evidence="1" id="KW-0732">Signal</keyword>
<dbReference type="InterPro" id="IPR050553">
    <property type="entry name" value="Thioredoxin_ResA/DsbE_sf"/>
</dbReference>
<sequence>MKLKLIPLTLLLISSLVSCKQEAKKEEQQTQVKKETKVQSDVKKDLGLKVLNFDELKPFIEKNDDKTHVVNFWATWCKPCVEELPAFEKIHEENKDKNVEVLLVSLDFPNEIESHLIPFIKEHKLAPEVIVLDDPDQNKWINGVDKSWSGALPATIIYNKNKRSFYEQSFSYAALNQELQKFIN</sequence>
<evidence type="ECO:0000313" key="4">
    <source>
        <dbReference type="Proteomes" id="UP001497416"/>
    </source>
</evidence>
<comment type="caution">
    <text evidence="3">The sequence shown here is derived from an EMBL/GenBank/DDBJ whole genome shotgun (WGS) entry which is preliminary data.</text>
</comment>
<accession>A0ABM9P4P1</accession>
<keyword evidence="4" id="KW-1185">Reference proteome</keyword>
<protein>
    <submittedName>
        <fullName evidence="3">Thiol-disulfide isomerase/thioredoxin</fullName>
    </submittedName>
</protein>
<dbReference type="InterPro" id="IPR036249">
    <property type="entry name" value="Thioredoxin-like_sf"/>
</dbReference>
<dbReference type="Gene3D" id="3.40.30.10">
    <property type="entry name" value="Glutaredoxin"/>
    <property type="match status" value="1"/>
</dbReference>